<sequence length="327" mass="34959">MTLTLLPDLGDLWRLHPQFNAGTLVEVLRGRGEREVLWASGADPDHPLRDALPAARIAVRELALPELSPGAEAAAEAEHAQLQAFLQQYPQGRDRLRAAGRAEQAFAALLTAPLTPQRALAGEVQQAAHAYHVAVREALGEGPGTRWRARRLAALASALAGQTGAALAPLDDLPELLTRLPGARLPDLTAFVPGETSRLRALADRAWQLREDDDLGTLLEALGRETGDAVTPRPELDAAAAGIYLAAGDLNRARTLLERAAHGLTDDLPRSLPGLVLARLGQVRDAQGDRELAQRTYRAVLALGYVPAVARQTAEAGLQQAFRLEGV</sequence>
<accession>A0A7W8GDB4</accession>
<organism evidence="1 2">
    <name type="scientific">Deinococcus budaensis</name>
    <dbReference type="NCBI Taxonomy" id="1665626"/>
    <lineage>
        <taxon>Bacteria</taxon>
        <taxon>Thermotogati</taxon>
        <taxon>Deinococcota</taxon>
        <taxon>Deinococci</taxon>
        <taxon>Deinococcales</taxon>
        <taxon>Deinococcaceae</taxon>
        <taxon>Deinococcus</taxon>
    </lineage>
</organism>
<protein>
    <submittedName>
        <fullName evidence="1">Tetratricopeptide (TPR) repeat protein</fullName>
    </submittedName>
</protein>
<reference evidence="1 2" key="1">
    <citation type="submission" date="2020-08" db="EMBL/GenBank/DDBJ databases">
        <title>Genomic Encyclopedia of Type Strains, Phase IV (KMG-IV): sequencing the most valuable type-strain genomes for metagenomic binning, comparative biology and taxonomic classification.</title>
        <authorList>
            <person name="Goeker M."/>
        </authorList>
    </citation>
    <scope>NUCLEOTIDE SEQUENCE [LARGE SCALE GENOMIC DNA]</scope>
    <source>
        <strain evidence="1 2">DSM 101791</strain>
    </source>
</reference>
<comment type="caution">
    <text evidence="1">The sequence shown here is derived from an EMBL/GenBank/DDBJ whole genome shotgun (WGS) entry which is preliminary data.</text>
</comment>
<dbReference type="Proteomes" id="UP000525389">
    <property type="component" value="Unassembled WGS sequence"/>
</dbReference>
<evidence type="ECO:0000313" key="2">
    <source>
        <dbReference type="Proteomes" id="UP000525389"/>
    </source>
</evidence>
<gene>
    <name evidence="1" type="ORF">HNQ09_000904</name>
</gene>
<dbReference type="AlphaFoldDB" id="A0A7W8GDB4"/>
<proteinExistence type="predicted"/>
<dbReference type="EMBL" id="JACHFN010000002">
    <property type="protein sequence ID" value="MBB5233487.1"/>
    <property type="molecule type" value="Genomic_DNA"/>
</dbReference>
<evidence type="ECO:0000313" key="1">
    <source>
        <dbReference type="EMBL" id="MBB5233487.1"/>
    </source>
</evidence>
<dbReference type="RefSeq" id="WP_184025986.1">
    <property type="nucleotide sequence ID" value="NZ_JACHFN010000002.1"/>
</dbReference>
<name>A0A7W8GDB4_9DEIO</name>
<keyword evidence="2" id="KW-1185">Reference proteome</keyword>